<feature type="region of interest" description="Disordered" evidence="1">
    <location>
        <begin position="1"/>
        <end position="90"/>
    </location>
</feature>
<dbReference type="EMBL" id="CAIF01000232">
    <property type="protein sequence ID" value="CCH46174.1"/>
    <property type="molecule type" value="Genomic_DNA"/>
</dbReference>
<evidence type="ECO:0000313" key="2">
    <source>
        <dbReference type="EMBL" id="CCH46174.1"/>
    </source>
</evidence>
<accession>K0KXG9</accession>
<feature type="compositionally biased region" description="Polar residues" evidence="1">
    <location>
        <begin position="310"/>
        <end position="319"/>
    </location>
</feature>
<feature type="compositionally biased region" description="Low complexity" evidence="1">
    <location>
        <begin position="434"/>
        <end position="448"/>
    </location>
</feature>
<dbReference type="HOGENOM" id="CLU_492751_0_0_1"/>
<feature type="compositionally biased region" description="Basic and acidic residues" evidence="1">
    <location>
        <begin position="270"/>
        <end position="309"/>
    </location>
</feature>
<sequence>MTTISPQSSPSSRIRNNMEQQHIPSGSGTRYANPRQHHHTNSKKRVVTPPSRPLSSQQYYQMNKSQVQRSPEQNVFEDSEPINNQNNPKWKIFKSSGNKIYEHKKNGSDDSLPVMPTIAMGYENSIQNQLQSRGELRITNNGYFFEKNEEPRYRYGPGPGTGTSPNQGPTPGPSPGGYFPPQGYQQGPPQGYQNYGYQSPQYYQQYQQAPSFYTPQPEYKEAISAPWEYEKFYNRYENHWRGFDISSQQAPQSIQQQPPTPPEPLIHPVYDPEFRSKPREPRERDDESAQRQKVLESPKRDEGFLKPEDTVNSSNTSIRSDVRPVLPKDPSRESFIARAGPSDVDNEIESTNVSKTPEILIQQPHQTTTISSQQQELSQPVKIQKKKGFLKKMFNTNDSKKKKKKDKRSITPSDQPSNQQLVVPKNLELTPNRQPQSSLSQPVSPSNSTFSQNDLRDGFPTPSPHRSIQPSSASQSTVRRSNRNEDITIMSTLSNIPILSNIFERIDQSNLTPNSKLLVKFALIFWIMYEVNSIFQIFSEYVELISGIFKVDS</sequence>
<comment type="caution">
    <text evidence="2">The sequence shown here is derived from an EMBL/GenBank/DDBJ whole genome shotgun (WGS) entry which is preliminary data.</text>
</comment>
<gene>
    <name evidence="2" type="ORF">BN7_5763</name>
</gene>
<dbReference type="AlphaFoldDB" id="K0KXG9"/>
<dbReference type="InParanoid" id="K0KXG9"/>
<feature type="region of interest" description="Disordered" evidence="1">
    <location>
        <begin position="248"/>
        <end position="483"/>
    </location>
</feature>
<evidence type="ECO:0000313" key="3">
    <source>
        <dbReference type="Proteomes" id="UP000009328"/>
    </source>
</evidence>
<feature type="compositionally biased region" description="Low complexity" evidence="1">
    <location>
        <begin position="248"/>
        <end position="257"/>
    </location>
</feature>
<feature type="region of interest" description="Disordered" evidence="1">
    <location>
        <begin position="148"/>
        <end position="197"/>
    </location>
</feature>
<dbReference type="Proteomes" id="UP000009328">
    <property type="component" value="Unassembled WGS sequence"/>
</dbReference>
<keyword evidence="3" id="KW-1185">Reference proteome</keyword>
<reference evidence="2 3" key="1">
    <citation type="journal article" date="2012" name="Eukaryot. Cell">
        <title>Draft genome sequence of Wickerhamomyces ciferrii NRRL Y-1031 F-60-10.</title>
        <authorList>
            <person name="Schneider J."/>
            <person name="Andrea H."/>
            <person name="Blom J."/>
            <person name="Jaenicke S."/>
            <person name="Ruckert C."/>
            <person name="Schorsch C."/>
            <person name="Szczepanowski R."/>
            <person name="Farwick M."/>
            <person name="Goesmann A."/>
            <person name="Puhler A."/>
            <person name="Schaffer S."/>
            <person name="Tauch A."/>
            <person name="Kohler T."/>
            <person name="Brinkrolf K."/>
        </authorList>
    </citation>
    <scope>NUCLEOTIDE SEQUENCE [LARGE SCALE GENOMIC DNA]</scope>
    <source>
        <strain evidence="3">ATCC 14091 / BCRC 22168 / CBS 111 / JCM 3599 / NBRC 0793 / NRRL Y-1031 F-60-10</strain>
    </source>
</reference>
<feature type="compositionally biased region" description="Polar residues" evidence="1">
    <location>
        <begin position="464"/>
        <end position="479"/>
    </location>
</feature>
<feature type="compositionally biased region" description="Polar residues" evidence="1">
    <location>
        <begin position="18"/>
        <end position="30"/>
    </location>
</feature>
<evidence type="ECO:0000256" key="1">
    <source>
        <dbReference type="SAM" id="MobiDB-lite"/>
    </source>
</evidence>
<feature type="compositionally biased region" description="Low complexity" evidence="1">
    <location>
        <begin position="176"/>
        <end position="197"/>
    </location>
</feature>
<feature type="compositionally biased region" description="Low complexity" evidence="1">
    <location>
        <begin position="1"/>
        <end position="17"/>
    </location>
</feature>
<feature type="compositionally biased region" description="Polar residues" evidence="1">
    <location>
        <begin position="410"/>
        <end position="421"/>
    </location>
</feature>
<protein>
    <submittedName>
        <fullName evidence="2">Dystrophin, isoforms A/C/F/G</fullName>
    </submittedName>
</protein>
<name>K0KXG9_WICCF</name>
<feature type="compositionally biased region" description="Basic residues" evidence="1">
    <location>
        <begin position="35"/>
        <end position="46"/>
    </location>
</feature>
<proteinExistence type="predicted"/>
<organism evidence="2 3">
    <name type="scientific">Wickerhamomyces ciferrii (strain ATCC 14091 / BCRC 22168 / CBS 111 / JCM 3599 / NBRC 0793 / NRRL Y-1031 F-60-10)</name>
    <name type="common">Yeast</name>
    <name type="synonym">Pichia ciferrii</name>
    <dbReference type="NCBI Taxonomy" id="1206466"/>
    <lineage>
        <taxon>Eukaryota</taxon>
        <taxon>Fungi</taxon>
        <taxon>Dikarya</taxon>
        <taxon>Ascomycota</taxon>
        <taxon>Saccharomycotina</taxon>
        <taxon>Saccharomycetes</taxon>
        <taxon>Phaffomycetales</taxon>
        <taxon>Wickerhamomycetaceae</taxon>
        <taxon>Wickerhamomyces</taxon>
    </lineage>
</organism>
<feature type="compositionally biased region" description="Polar residues" evidence="1">
    <location>
        <begin position="363"/>
        <end position="378"/>
    </location>
</feature>
<feature type="compositionally biased region" description="Polar residues" evidence="1">
    <location>
        <begin position="53"/>
        <end position="73"/>
    </location>
</feature>